<name>A0A8B6M5X9_METTU</name>
<dbReference type="PANTHER" id="PTHR21716:SF53">
    <property type="entry name" value="PERMEASE PERM-RELATED"/>
    <property type="match status" value="1"/>
</dbReference>
<dbReference type="PANTHER" id="PTHR21716">
    <property type="entry name" value="TRANSMEMBRANE PROTEIN"/>
    <property type="match status" value="1"/>
</dbReference>
<evidence type="ECO:0000256" key="4">
    <source>
        <dbReference type="ARBA" id="ARBA00022475"/>
    </source>
</evidence>
<sequence length="383" mass="41448">MMRLEWQIGFWIGALVLLVLLLWLFSGVLLPFAAAMALSYLLNPVADRLERLGFSRLGATLLIMAGFVLVLGLFLVLVMPAFWRQLASFLQALPSYVVKLEDLITDLSVRLAQDHGATMLEKLGFGKQASTDLRNSTSDLVNQAAQWAGTFVKSIWSSGAALIGLLSLLVLTPVVTFYMLLDWDKMIATVDSLVPLRHRQTVRELAREIDAAMAGFLRGQSLVCLFLGLWYGVGLSLVGLNFGLLIGISAGLLSFIPYVGSLTALVLSSVVALVQGWPEWKLLAMALAVVLSGQFLEGNVLSPKLVGESVGLHPVWLIFALLGFGSLFGFTGLITAVPLAAAAGVILRFAVRRYRESKLYKGIDAAPAKIMIEASSVPVEKRG</sequence>
<gene>
    <name evidence="9" type="ORF">MPC4_170023</name>
</gene>
<evidence type="ECO:0000256" key="8">
    <source>
        <dbReference type="SAM" id="Phobius"/>
    </source>
</evidence>
<feature type="transmembrane region" description="Helical" evidence="8">
    <location>
        <begin position="316"/>
        <end position="349"/>
    </location>
</feature>
<dbReference type="AlphaFoldDB" id="A0A8B6M5X9"/>
<evidence type="ECO:0000256" key="2">
    <source>
        <dbReference type="ARBA" id="ARBA00009773"/>
    </source>
</evidence>
<reference evidence="9 10" key="1">
    <citation type="submission" date="2019-05" db="EMBL/GenBank/DDBJ databases">
        <authorList>
            <person name="Farhan Ul Haque M."/>
        </authorList>
    </citation>
    <scope>NUCLEOTIDE SEQUENCE [LARGE SCALE GENOMIC DNA]</scope>
    <source>
        <strain evidence="9">2</strain>
    </source>
</reference>
<keyword evidence="4" id="KW-1003">Cell membrane</keyword>
<comment type="caution">
    <text evidence="9">The sequence shown here is derived from an EMBL/GenBank/DDBJ whole genome shotgun (WGS) entry which is preliminary data.</text>
</comment>
<feature type="transmembrane region" description="Helical" evidence="8">
    <location>
        <begin position="160"/>
        <end position="181"/>
    </location>
</feature>
<feature type="transmembrane region" description="Helical" evidence="8">
    <location>
        <begin position="255"/>
        <end position="273"/>
    </location>
</feature>
<dbReference type="GO" id="GO:0005886">
    <property type="term" value="C:plasma membrane"/>
    <property type="evidence" value="ECO:0007669"/>
    <property type="project" value="UniProtKB-SubCell"/>
</dbReference>
<feature type="transmembrane region" description="Helical" evidence="8">
    <location>
        <begin position="222"/>
        <end position="249"/>
    </location>
</feature>
<dbReference type="Proteomes" id="UP000485880">
    <property type="component" value="Unassembled WGS sequence"/>
</dbReference>
<evidence type="ECO:0000256" key="6">
    <source>
        <dbReference type="ARBA" id="ARBA00022989"/>
    </source>
</evidence>
<protein>
    <submittedName>
        <fullName evidence="9">AI-2E family transporter</fullName>
    </submittedName>
</protein>
<evidence type="ECO:0000256" key="5">
    <source>
        <dbReference type="ARBA" id="ARBA00022692"/>
    </source>
</evidence>
<comment type="similarity">
    <text evidence="2">Belongs to the autoinducer-2 exporter (AI-2E) (TC 2.A.86) family.</text>
</comment>
<keyword evidence="3" id="KW-0813">Transport</keyword>
<feature type="transmembrane region" description="Helical" evidence="8">
    <location>
        <begin position="61"/>
        <end position="83"/>
    </location>
</feature>
<keyword evidence="6 8" id="KW-1133">Transmembrane helix</keyword>
<dbReference type="InterPro" id="IPR002549">
    <property type="entry name" value="AI-2E-like"/>
</dbReference>
<evidence type="ECO:0000256" key="1">
    <source>
        <dbReference type="ARBA" id="ARBA00004651"/>
    </source>
</evidence>
<evidence type="ECO:0000256" key="3">
    <source>
        <dbReference type="ARBA" id="ARBA00022448"/>
    </source>
</evidence>
<evidence type="ECO:0000313" key="9">
    <source>
        <dbReference type="EMBL" id="VTZ49492.1"/>
    </source>
</evidence>
<evidence type="ECO:0000256" key="7">
    <source>
        <dbReference type="ARBA" id="ARBA00023136"/>
    </source>
</evidence>
<keyword evidence="10" id="KW-1185">Reference proteome</keyword>
<dbReference type="EMBL" id="CABFMQ020000073">
    <property type="protein sequence ID" value="VTZ49492.1"/>
    <property type="molecule type" value="Genomic_DNA"/>
</dbReference>
<keyword evidence="5 8" id="KW-0812">Transmembrane</keyword>
<dbReference type="GO" id="GO:0055085">
    <property type="term" value="P:transmembrane transport"/>
    <property type="evidence" value="ECO:0007669"/>
    <property type="project" value="TreeGrafter"/>
</dbReference>
<evidence type="ECO:0000313" key="10">
    <source>
        <dbReference type="Proteomes" id="UP000485880"/>
    </source>
</evidence>
<comment type="subcellular location">
    <subcellularLocation>
        <location evidence="1">Cell membrane</location>
        <topology evidence="1">Multi-pass membrane protein</topology>
    </subcellularLocation>
</comment>
<organism evidence="9 10">
    <name type="scientific">Methylocella tundrae</name>
    <dbReference type="NCBI Taxonomy" id="227605"/>
    <lineage>
        <taxon>Bacteria</taxon>
        <taxon>Pseudomonadati</taxon>
        <taxon>Pseudomonadota</taxon>
        <taxon>Alphaproteobacteria</taxon>
        <taxon>Hyphomicrobiales</taxon>
        <taxon>Beijerinckiaceae</taxon>
        <taxon>Methylocella</taxon>
    </lineage>
</organism>
<proteinExistence type="inferred from homology"/>
<feature type="transmembrane region" description="Helical" evidence="8">
    <location>
        <begin position="12"/>
        <end position="41"/>
    </location>
</feature>
<accession>A0A8B6M5X9</accession>
<dbReference type="Pfam" id="PF01594">
    <property type="entry name" value="AI-2E_transport"/>
    <property type="match status" value="1"/>
</dbReference>
<keyword evidence="7 8" id="KW-0472">Membrane</keyword>